<evidence type="ECO:0000256" key="1">
    <source>
        <dbReference type="ARBA" id="ARBA00004123"/>
    </source>
</evidence>
<organism evidence="7 8">
    <name type="scientific">Platanthera guangdongensis</name>
    <dbReference type="NCBI Taxonomy" id="2320717"/>
    <lineage>
        <taxon>Eukaryota</taxon>
        <taxon>Viridiplantae</taxon>
        <taxon>Streptophyta</taxon>
        <taxon>Embryophyta</taxon>
        <taxon>Tracheophyta</taxon>
        <taxon>Spermatophyta</taxon>
        <taxon>Magnoliopsida</taxon>
        <taxon>Liliopsida</taxon>
        <taxon>Asparagales</taxon>
        <taxon>Orchidaceae</taxon>
        <taxon>Orchidoideae</taxon>
        <taxon>Orchideae</taxon>
        <taxon>Orchidinae</taxon>
        <taxon>Platanthera</taxon>
    </lineage>
</organism>
<dbReference type="PANTHER" id="PTHR12162">
    <property type="entry name" value="NIBRIN-RELATED"/>
    <property type="match status" value="1"/>
</dbReference>
<evidence type="ECO:0000259" key="6">
    <source>
        <dbReference type="PROSITE" id="PS50006"/>
    </source>
</evidence>
<dbReference type="PANTHER" id="PTHR12162:SF0">
    <property type="entry name" value="NIBRIN"/>
    <property type="match status" value="1"/>
</dbReference>
<evidence type="ECO:0000313" key="8">
    <source>
        <dbReference type="Proteomes" id="UP001412067"/>
    </source>
</evidence>
<dbReference type="PROSITE" id="PS50006">
    <property type="entry name" value="FHA_DOMAIN"/>
    <property type="match status" value="1"/>
</dbReference>
<dbReference type="InterPro" id="IPR040227">
    <property type="entry name" value="Nibrin-rel"/>
</dbReference>
<dbReference type="Gene3D" id="2.60.200.20">
    <property type="match status" value="1"/>
</dbReference>
<keyword evidence="2" id="KW-0227">DNA damage</keyword>
<dbReference type="Pfam" id="PF00498">
    <property type="entry name" value="FHA"/>
    <property type="match status" value="1"/>
</dbReference>
<evidence type="ECO:0000256" key="4">
    <source>
        <dbReference type="ARBA" id="ARBA00023242"/>
    </source>
</evidence>
<keyword evidence="3" id="KW-0234">DNA repair</keyword>
<dbReference type="InterPro" id="IPR000253">
    <property type="entry name" value="FHA_dom"/>
</dbReference>
<dbReference type="Proteomes" id="UP001412067">
    <property type="component" value="Unassembled WGS sequence"/>
</dbReference>
<keyword evidence="8" id="KW-1185">Reference proteome</keyword>
<comment type="subcellular location">
    <subcellularLocation>
        <location evidence="1">Nucleus</location>
    </subcellularLocation>
</comment>
<evidence type="ECO:0000256" key="2">
    <source>
        <dbReference type="ARBA" id="ARBA00022763"/>
    </source>
</evidence>
<feature type="domain" description="FHA" evidence="6">
    <location>
        <begin position="25"/>
        <end position="82"/>
    </location>
</feature>
<evidence type="ECO:0000313" key="7">
    <source>
        <dbReference type="EMBL" id="KAK8968792.1"/>
    </source>
</evidence>
<keyword evidence="4" id="KW-0539">Nucleus</keyword>
<accession>A0ABR2MX63</accession>
<dbReference type="SUPFAM" id="SSF49879">
    <property type="entry name" value="SMAD/FHA domain"/>
    <property type="match status" value="1"/>
</dbReference>
<dbReference type="InterPro" id="IPR008984">
    <property type="entry name" value="SMAD_FHA_dom_sf"/>
</dbReference>
<proteinExistence type="inferred from homology"/>
<name>A0ABR2MX63_9ASPA</name>
<dbReference type="EMBL" id="JBBWWR010000003">
    <property type="protein sequence ID" value="KAK8968792.1"/>
    <property type="molecule type" value="Genomic_DNA"/>
</dbReference>
<comment type="similarity">
    <text evidence="5">Belongs to the Nibrin family.</text>
</comment>
<comment type="caution">
    <text evidence="7">The sequence shown here is derived from an EMBL/GenBank/DDBJ whole genome shotgun (WGS) entry which is preliminary data.</text>
</comment>
<sequence>MVWGLLPADTLRGATKYYILAQGTYKVGRKGCDIIVQIDTAVSRLHAEVIVDKMIPYDPCHATNSNSHVRVRDSSKYGTFVNKELGSKAVQLRHGEETVLKEGDTVTFGTGNATFRFCCVPFRIFIPSSMLGQVRSIQATASSIGATATSNWSTECTHVLVSESSSVLIEIIEAVLDKKLVALPQWLEVLAEKNICTELPSCTAYVPSLNLEDNLVRIVDPKLRENCLEGYTFVLGSSDKYKFGEKLKLLLKMIRARFVNTDDYLLSSQISADRENNQVVLVIPGKFASEFDHFREFSSLSRITDIKLMAAILSGHLESSFIELPSIIISSSHSTDETIVADSDVEMDTALSTRSVTNIKSESARESDALPTRAVFNIKSESVKENYVGNHTSKKHVGEHLENSNVEEIAKADVILVQKLDKSETAHMDRHENSDIIYSQGLLVRNTSPSIEHLSSNTAKSVNYKLFRKRETASGNSFRNLIPFSKDPYKEADYGRDELEYMRDEKKRKKQEAVAEELFNSEQLRKRAASGASLEAFLSRR</sequence>
<evidence type="ECO:0000256" key="3">
    <source>
        <dbReference type="ARBA" id="ARBA00023204"/>
    </source>
</evidence>
<evidence type="ECO:0000256" key="5">
    <source>
        <dbReference type="ARBA" id="ARBA00044757"/>
    </source>
</evidence>
<protein>
    <recommendedName>
        <fullName evidence="6">FHA domain-containing protein</fullName>
    </recommendedName>
</protein>
<gene>
    <name evidence="7" type="ORF">KSP40_PGU012354</name>
</gene>
<dbReference type="CDD" id="cd22667">
    <property type="entry name" value="FHA_NBN"/>
    <property type="match status" value="1"/>
</dbReference>
<reference evidence="7 8" key="1">
    <citation type="journal article" date="2022" name="Nat. Plants">
        <title>Genomes of leafy and leafless Platanthera orchids illuminate the evolution of mycoheterotrophy.</title>
        <authorList>
            <person name="Li M.H."/>
            <person name="Liu K.W."/>
            <person name="Li Z."/>
            <person name="Lu H.C."/>
            <person name="Ye Q.L."/>
            <person name="Zhang D."/>
            <person name="Wang J.Y."/>
            <person name="Li Y.F."/>
            <person name="Zhong Z.M."/>
            <person name="Liu X."/>
            <person name="Yu X."/>
            <person name="Liu D.K."/>
            <person name="Tu X.D."/>
            <person name="Liu B."/>
            <person name="Hao Y."/>
            <person name="Liao X.Y."/>
            <person name="Jiang Y.T."/>
            <person name="Sun W.H."/>
            <person name="Chen J."/>
            <person name="Chen Y.Q."/>
            <person name="Ai Y."/>
            <person name="Zhai J.W."/>
            <person name="Wu S.S."/>
            <person name="Zhou Z."/>
            <person name="Hsiao Y.Y."/>
            <person name="Wu W.L."/>
            <person name="Chen Y.Y."/>
            <person name="Lin Y.F."/>
            <person name="Hsu J.L."/>
            <person name="Li C.Y."/>
            <person name="Wang Z.W."/>
            <person name="Zhao X."/>
            <person name="Zhong W.Y."/>
            <person name="Ma X.K."/>
            <person name="Ma L."/>
            <person name="Huang J."/>
            <person name="Chen G.Z."/>
            <person name="Huang M.Z."/>
            <person name="Huang L."/>
            <person name="Peng D.H."/>
            <person name="Luo Y.B."/>
            <person name="Zou S.Q."/>
            <person name="Chen S.P."/>
            <person name="Lan S."/>
            <person name="Tsai W.C."/>
            <person name="Van de Peer Y."/>
            <person name="Liu Z.J."/>
        </authorList>
    </citation>
    <scope>NUCLEOTIDE SEQUENCE [LARGE SCALE GENOMIC DNA]</scope>
    <source>
        <strain evidence="7">Lor288</strain>
    </source>
</reference>